<evidence type="ECO:0000313" key="2">
    <source>
        <dbReference type="EMBL" id="QQL50317.1"/>
    </source>
</evidence>
<dbReference type="Gene3D" id="2.60.120.10">
    <property type="entry name" value="Jelly Rolls"/>
    <property type="match status" value="1"/>
</dbReference>
<reference evidence="2 3" key="1">
    <citation type="submission" date="2020-12" db="EMBL/GenBank/DDBJ databases">
        <title>HMF7856_wgs.fasta genome submission.</title>
        <authorList>
            <person name="Kang H."/>
            <person name="Kim H."/>
            <person name="Joh K."/>
        </authorList>
    </citation>
    <scope>NUCLEOTIDE SEQUENCE [LARGE SCALE GENOMIC DNA]</scope>
    <source>
        <strain evidence="2 3">HMF7856</strain>
    </source>
</reference>
<dbReference type="SUPFAM" id="SSF51182">
    <property type="entry name" value="RmlC-like cupins"/>
    <property type="match status" value="1"/>
</dbReference>
<dbReference type="AlphaFoldDB" id="A0A6I4HUC0"/>
<sequence>MAYIIELDQHADRRGVLTAIDNVLPFDIKRIYYIQDVGDAENRGGHRHFESIEAVVCLNGSLIAHVVSPKEDKEYQLSGSYQCLVLLPGDWHEFYSFSPNAILIGLSSTNYDKTDYATEPLTAMAE</sequence>
<dbReference type="KEGG" id="mgik:GO620_002350"/>
<dbReference type="InterPro" id="IPR014710">
    <property type="entry name" value="RmlC-like_jellyroll"/>
</dbReference>
<organism evidence="2 3">
    <name type="scientific">Mucilaginibacter ginkgonis</name>
    <dbReference type="NCBI Taxonomy" id="2682091"/>
    <lineage>
        <taxon>Bacteria</taxon>
        <taxon>Pseudomonadati</taxon>
        <taxon>Bacteroidota</taxon>
        <taxon>Sphingobacteriia</taxon>
        <taxon>Sphingobacteriales</taxon>
        <taxon>Sphingobacteriaceae</taxon>
        <taxon>Mucilaginibacter</taxon>
    </lineage>
</organism>
<evidence type="ECO:0000313" key="3">
    <source>
        <dbReference type="Proteomes" id="UP000429232"/>
    </source>
</evidence>
<dbReference type="Pfam" id="PF05523">
    <property type="entry name" value="FdtA"/>
    <property type="match status" value="1"/>
</dbReference>
<keyword evidence="3" id="KW-1185">Reference proteome</keyword>
<dbReference type="InterPro" id="IPR011051">
    <property type="entry name" value="RmlC_Cupin_sf"/>
</dbReference>
<evidence type="ECO:0000259" key="1">
    <source>
        <dbReference type="Pfam" id="PF05523"/>
    </source>
</evidence>
<name>A0A6I4HUC0_9SPHI</name>
<dbReference type="CDD" id="cd20292">
    <property type="entry name" value="cupin_QdtA-like"/>
    <property type="match status" value="1"/>
</dbReference>
<accession>A0A6I4HUC0</accession>
<dbReference type="EMBL" id="CP066775">
    <property type="protein sequence ID" value="QQL50317.1"/>
    <property type="molecule type" value="Genomic_DNA"/>
</dbReference>
<dbReference type="RefSeq" id="WP_157522459.1">
    <property type="nucleotide sequence ID" value="NZ_CP066775.1"/>
</dbReference>
<protein>
    <submittedName>
        <fullName evidence="2">FdtA/QdtA family cupin domain-containing protein</fullName>
    </submittedName>
</protein>
<gene>
    <name evidence="2" type="ORF">GO620_002350</name>
</gene>
<feature type="domain" description="Sugar 3,4-ketoisomerase QdtA cupin" evidence="1">
    <location>
        <begin position="4"/>
        <end position="118"/>
    </location>
</feature>
<proteinExistence type="predicted"/>
<dbReference type="Proteomes" id="UP000429232">
    <property type="component" value="Chromosome"/>
</dbReference>
<dbReference type="InterPro" id="IPR008894">
    <property type="entry name" value="QdtA_cupin_dom"/>
</dbReference>